<evidence type="ECO:0000256" key="6">
    <source>
        <dbReference type="ARBA" id="ARBA00022989"/>
    </source>
</evidence>
<keyword evidence="14" id="KW-1185">Reference proteome</keyword>
<organism evidence="13 14">
    <name type="scientific">Aciditerrimonas ferrireducens</name>
    <dbReference type="NCBI Taxonomy" id="667306"/>
    <lineage>
        <taxon>Bacteria</taxon>
        <taxon>Bacillati</taxon>
        <taxon>Actinomycetota</taxon>
        <taxon>Acidimicrobiia</taxon>
        <taxon>Acidimicrobiales</taxon>
        <taxon>Acidimicrobiaceae</taxon>
        <taxon>Aciditerrimonas</taxon>
    </lineage>
</organism>
<keyword evidence="3 11" id="KW-0050">Antiport</keyword>
<feature type="transmembrane region" description="Helical" evidence="11">
    <location>
        <begin position="132"/>
        <end position="150"/>
    </location>
</feature>
<comment type="caution">
    <text evidence="13">The sequence shown here is derived from an EMBL/GenBank/DDBJ whole genome shotgun (WGS) entry which is preliminary data.</text>
</comment>
<protein>
    <recommendedName>
        <fullName evidence="11">Na(+)/H(+) antiporter NhaA</fullName>
    </recommendedName>
    <alternativeName>
        <fullName evidence="11">Sodium/proton antiporter NhaA</fullName>
    </alternativeName>
</protein>
<feature type="transmembrane region" description="Helical" evidence="11">
    <location>
        <begin position="342"/>
        <end position="362"/>
    </location>
</feature>
<keyword evidence="7 11" id="KW-0915">Sodium</keyword>
<dbReference type="HAMAP" id="MF_01844">
    <property type="entry name" value="NhaA"/>
    <property type="match status" value="1"/>
</dbReference>
<dbReference type="InterPro" id="IPR004670">
    <property type="entry name" value="NhaA"/>
</dbReference>
<dbReference type="EMBL" id="JBHLYQ010000001">
    <property type="protein sequence ID" value="MFC0080613.1"/>
    <property type="molecule type" value="Genomic_DNA"/>
</dbReference>
<evidence type="ECO:0000256" key="12">
    <source>
        <dbReference type="SAM" id="MobiDB-lite"/>
    </source>
</evidence>
<evidence type="ECO:0000313" key="14">
    <source>
        <dbReference type="Proteomes" id="UP001589788"/>
    </source>
</evidence>
<keyword evidence="4 11" id="KW-1003">Cell membrane</keyword>
<feature type="region of interest" description="Disordered" evidence="12">
    <location>
        <begin position="403"/>
        <end position="498"/>
    </location>
</feature>
<feature type="transmembrane region" description="Helical" evidence="11">
    <location>
        <begin position="20"/>
        <end position="37"/>
    </location>
</feature>
<dbReference type="InterPro" id="IPR023171">
    <property type="entry name" value="Na/H_antiporter_dom_sf"/>
</dbReference>
<evidence type="ECO:0000256" key="10">
    <source>
        <dbReference type="ARBA" id="ARBA00023201"/>
    </source>
</evidence>
<keyword evidence="2 11" id="KW-0813">Transport</keyword>
<evidence type="ECO:0000256" key="7">
    <source>
        <dbReference type="ARBA" id="ARBA00023053"/>
    </source>
</evidence>
<name>A0ABV6BYU4_9ACTN</name>
<comment type="similarity">
    <text evidence="11">Belongs to the NhaA Na(+)/H(+) (TC 2.A.33) antiporter family.</text>
</comment>
<reference evidence="13 14" key="1">
    <citation type="submission" date="2024-09" db="EMBL/GenBank/DDBJ databases">
        <authorList>
            <person name="Sun Q."/>
            <person name="Mori K."/>
        </authorList>
    </citation>
    <scope>NUCLEOTIDE SEQUENCE [LARGE SCALE GENOMIC DNA]</scope>
    <source>
        <strain evidence="13 14">JCM 15389</strain>
    </source>
</reference>
<feature type="transmembrane region" description="Helical" evidence="11">
    <location>
        <begin position="218"/>
        <end position="238"/>
    </location>
</feature>
<feature type="transmembrane region" description="Helical" evidence="11">
    <location>
        <begin position="258"/>
        <end position="275"/>
    </location>
</feature>
<comment type="catalytic activity">
    <reaction evidence="11">
        <text>Na(+)(in) + 2 H(+)(out) = Na(+)(out) + 2 H(+)(in)</text>
        <dbReference type="Rhea" id="RHEA:29251"/>
        <dbReference type="ChEBI" id="CHEBI:15378"/>
        <dbReference type="ChEBI" id="CHEBI:29101"/>
    </reaction>
</comment>
<feature type="transmembrane region" description="Helical" evidence="11">
    <location>
        <begin position="374"/>
        <end position="398"/>
    </location>
</feature>
<evidence type="ECO:0000256" key="3">
    <source>
        <dbReference type="ARBA" id="ARBA00022449"/>
    </source>
</evidence>
<evidence type="ECO:0000256" key="5">
    <source>
        <dbReference type="ARBA" id="ARBA00022692"/>
    </source>
</evidence>
<evidence type="ECO:0000256" key="2">
    <source>
        <dbReference type="ARBA" id="ARBA00022448"/>
    </source>
</evidence>
<feature type="compositionally biased region" description="Basic residues" evidence="12">
    <location>
        <begin position="472"/>
        <end position="491"/>
    </location>
</feature>
<dbReference type="Proteomes" id="UP001589788">
    <property type="component" value="Unassembled WGS sequence"/>
</dbReference>
<gene>
    <name evidence="11" type="primary">nhaA</name>
    <name evidence="13" type="ORF">ACFFRE_00380</name>
</gene>
<keyword evidence="8 11" id="KW-0406">Ion transport</keyword>
<feature type="transmembrane region" description="Helical" evidence="11">
    <location>
        <begin position="162"/>
        <end position="181"/>
    </location>
</feature>
<sequence>MARPTTPTPTWAARTWHGDQLGGLLLAAGALVALVLASSPWRAGYEHLVSARLRLAAVAPGISSLRGWVNDGLLTPFFLAVGLELAEARASGGPLAGWRRSLPPVLGAAAGMGGAAACYLVVVGGGPLARGWGVPMATDAALVAASAALLGPRVPPWLRSFLLALAVADDLGSVAVLAVVSGQHPSVPWLGLGVVALVAVGLLGRWRQAAWPALGGTVVLWLILARAGVEPALAGALAGATVPAGTAGASRTTAVLEPLVQLLVLPVFGLANLGIDLRSSLLATPAARSVFWAVLVARVVGKPIGVLSGGLVGDALAGRRAGTGLRASARFRGALGSRGRTGALAGGGALAGAGVTVPLLFAETVFGRSSGLEQAAAAGLVAGTLGASALGALVLLAVGRAQPSPPARGPVGAPCDAGRHVAGEGAGGTVRRAAGSPQSAGRRGGSDDGGFSAPAPDRADGAGTEAGQGRRTIGHGHRLRRPERPGGGRRRGGPDPGR</sequence>
<evidence type="ECO:0000256" key="11">
    <source>
        <dbReference type="HAMAP-Rule" id="MF_01844"/>
    </source>
</evidence>
<comment type="subcellular location">
    <subcellularLocation>
        <location evidence="1">Cell inner membrane</location>
        <topology evidence="1">Multi-pass membrane protein</topology>
    </subcellularLocation>
    <subcellularLocation>
        <location evidence="11">Cell membrane</location>
        <topology evidence="11">Multi-pass membrane protein</topology>
    </subcellularLocation>
</comment>
<dbReference type="PANTHER" id="PTHR30341">
    <property type="entry name" value="SODIUM ION/PROTON ANTIPORTER NHAA-RELATED"/>
    <property type="match status" value="1"/>
</dbReference>
<dbReference type="RefSeq" id="WP_377787002.1">
    <property type="nucleotide sequence ID" value="NZ_JBHLYQ010000001.1"/>
</dbReference>
<proteinExistence type="inferred from homology"/>
<evidence type="ECO:0000256" key="1">
    <source>
        <dbReference type="ARBA" id="ARBA00004429"/>
    </source>
</evidence>
<comment type="function">
    <text evidence="11">Na(+)/H(+) antiporter that extrudes sodium in exchange for external protons.</text>
</comment>
<evidence type="ECO:0000313" key="13">
    <source>
        <dbReference type="EMBL" id="MFC0080613.1"/>
    </source>
</evidence>
<feature type="transmembrane region" description="Helical" evidence="11">
    <location>
        <begin position="187"/>
        <end position="206"/>
    </location>
</feature>
<evidence type="ECO:0000256" key="8">
    <source>
        <dbReference type="ARBA" id="ARBA00023065"/>
    </source>
</evidence>
<keyword evidence="10 11" id="KW-0739">Sodium transport</keyword>
<dbReference type="Gene3D" id="1.20.1530.10">
    <property type="entry name" value="Na+/H+ antiporter like domain"/>
    <property type="match status" value="1"/>
</dbReference>
<evidence type="ECO:0000256" key="4">
    <source>
        <dbReference type="ARBA" id="ARBA00022475"/>
    </source>
</evidence>
<accession>A0ABV6BYU4</accession>
<keyword evidence="6 11" id="KW-1133">Transmembrane helix</keyword>
<keyword evidence="9 11" id="KW-0472">Membrane</keyword>
<dbReference type="PANTHER" id="PTHR30341:SF0">
    <property type="entry name" value="NA(+)_H(+) ANTIPORTER NHAA"/>
    <property type="match status" value="1"/>
</dbReference>
<feature type="transmembrane region" description="Helical" evidence="11">
    <location>
        <begin position="105"/>
        <end position="126"/>
    </location>
</feature>
<evidence type="ECO:0000256" key="9">
    <source>
        <dbReference type="ARBA" id="ARBA00023136"/>
    </source>
</evidence>
<dbReference type="Pfam" id="PF06965">
    <property type="entry name" value="Na_H_antiport_1"/>
    <property type="match status" value="1"/>
</dbReference>
<keyword evidence="5 11" id="KW-0812">Transmembrane</keyword>